<sequence length="211" mass="23166">MSNAAMTDQHGRAAHLGPERRRPQVLDAALAISLEEGVGEVTIGAIAKRLEVTRPVVYACFADRVEIITALLERETGRLRDALVTALRSARGDGPDDAFVTGFRALLNVVAERPQSWRVVFAAQPDRAVSDRFTRVRSEMAVLASGWIRPVVTKWWQIEDVDATLPVLIEFFLSSCEAAVRSLLDESTTQTPDELGELYGRMVSSAFAAAR</sequence>
<protein>
    <recommendedName>
        <fullName evidence="3">HTH tetR-type domain-containing protein</fullName>
    </recommendedName>
</protein>
<dbReference type="InterPro" id="IPR050109">
    <property type="entry name" value="HTH-type_TetR-like_transc_reg"/>
</dbReference>
<evidence type="ECO:0000259" key="3">
    <source>
        <dbReference type="PROSITE" id="PS50977"/>
    </source>
</evidence>
<dbReference type="Gene3D" id="1.10.357.10">
    <property type="entry name" value="Tetracycline Repressor, domain 2"/>
    <property type="match status" value="1"/>
</dbReference>
<evidence type="ECO:0000256" key="2">
    <source>
        <dbReference type="PROSITE-ProRule" id="PRU00335"/>
    </source>
</evidence>
<dbReference type="GO" id="GO:0003700">
    <property type="term" value="F:DNA-binding transcription factor activity"/>
    <property type="evidence" value="ECO:0007669"/>
    <property type="project" value="TreeGrafter"/>
</dbReference>
<dbReference type="KEGG" id="msei:MSEDJ_01860"/>
<dbReference type="SUPFAM" id="SSF46689">
    <property type="entry name" value="Homeodomain-like"/>
    <property type="match status" value="1"/>
</dbReference>
<reference evidence="4 5" key="1">
    <citation type="journal article" date="2019" name="Emerg. Microbes Infect.">
        <title>Comprehensive subspecies identification of 175 nontuberculous mycobacteria species based on 7547 genomic profiles.</title>
        <authorList>
            <person name="Matsumoto Y."/>
            <person name="Kinjo T."/>
            <person name="Motooka D."/>
            <person name="Nabeya D."/>
            <person name="Jung N."/>
            <person name="Uechi K."/>
            <person name="Horii T."/>
            <person name="Iida T."/>
            <person name="Fujita J."/>
            <person name="Nakamura S."/>
        </authorList>
    </citation>
    <scope>NUCLEOTIDE SEQUENCE [LARGE SCALE GENOMIC DNA]</scope>
    <source>
        <strain evidence="4 5">JCM 17899</strain>
    </source>
</reference>
<dbReference type="EMBL" id="AP022588">
    <property type="protein sequence ID" value="BBY26090.1"/>
    <property type="molecule type" value="Genomic_DNA"/>
</dbReference>
<accession>A0A7I7QIY7</accession>
<dbReference type="PROSITE" id="PS50977">
    <property type="entry name" value="HTH_TETR_2"/>
    <property type="match status" value="1"/>
</dbReference>
<evidence type="ECO:0000313" key="5">
    <source>
        <dbReference type="Proteomes" id="UP000467193"/>
    </source>
</evidence>
<keyword evidence="5" id="KW-1185">Reference proteome</keyword>
<dbReference type="GO" id="GO:0000976">
    <property type="term" value="F:transcription cis-regulatory region binding"/>
    <property type="evidence" value="ECO:0007669"/>
    <property type="project" value="TreeGrafter"/>
</dbReference>
<keyword evidence="1 2" id="KW-0238">DNA-binding</keyword>
<feature type="DNA-binding region" description="H-T-H motif" evidence="2">
    <location>
        <begin position="42"/>
        <end position="61"/>
    </location>
</feature>
<evidence type="ECO:0000313" key="4">
    <source>
        <dbReference type="EMBL" id="BBY26090.1"/>
    </source>
</evidence>
<proteinExistence type="predicted"/>
<dbReference type="Pfam" id="PF00440">
    <property type="entry name" value="TetR_N"/>
    <property type="match status" value="1"/>
</dbReference>
<dbReference type="PANTHER" id="PTHR30055">
    <property type="entry name" value="HTH-TYPE TRANSCRIPTIONAL REGULATOR RUTR"/>
    <property type="match status" value="1"/>
</dbReference>
<dbReference type="InterPro" id="IPR009057">
    <property type="entry name" value="Homeodomain-like_sf"/>
</dbReference>
<dbReference type="Proteomes" id="UP000467193">
    <property type="component" value="Chromosome"/>
</dbReference>
<feature type="domain" description="HTH tetR-type" evidence="3">
    <location>
        <begin position="19"/>
        <end position="79"/>
    </location>
</feature>
<dbReference type="AlphaFoldDB" id="A0A7I7QIY7"/>
<dbReference type="InterPro" id="IPR001647">
    <property type="entry name" value="HTH_TetR"/>
</dbReference>
<organism evidence="4 5">
    <name type="scientific">Mycolicibacterium sediminis</name>
    <dbReference type="NCBI Taxonomy" id="1286180"/>
    <lineage>
        <taxon>Bacteria</taxon>
        <taxon>Bacillati</taxon>
        <taxon>Actinomycetota</taxon>
        <taxon>Actinomycetes</taxon>
        <taxon>Mycobacteriales</taxon>
        <taxon>Mycobacteriaceae</taxon>
        <taxon>Mycolicibacterium</taxon>
    </lineage>
</organism>
<evidence type="ECO:0000256" key="1">
    <source>
        <dbReference type="ARBA" id="ARBA00023125"/>
    </source>
</evidence>
<gene>
    <name evidence="4" type="ORF">MSEDJ_01860</name>
</gene>
<name>A0A7I7QIY7_9MYCO</name>
<dbReference type="PANTHER" id="PTHR30055:SF226">
    <property type="entry name" value="HTH-TYPE TRANSCRIPTIONAL REGULATOR PKSA"/>
    <property type="match status" value="1"/>
</dbReference>